<dbReference type="InterPro" id="IPR027417">
    <property type="entry name" value="P-loop_NTPase"/>
</dbReference>
<proteinExistence type="predicted"/>
<feature type="non-terminal residue" evidence="1">
    <location>
        <position position="1"/>
    </location>
</feature>
<dbReference type="RefSeq" id="XP_041220064.1">
    <property type="nucleotide sequence ID" value="XM_041373313.1"/>
</dbReference>
<gene>
    <name evidence="1" type="ORF">F5891DRAFT_892293</name>
</gene>
<feature type="non-terminal residue" evidence="1">
    <location>
        <position position="156"/>
    </location>
</feature>
<organism evidence="1 2">
    <name type="scientific">Suillus fuscotomentosus</name>
    <dbReference type="NCBI Taxonomy" id="1912939"/>
    <lineage>
        <taxon>Eukaryota</taxon>
        <taxon>Fungi</taxon>
        <taxon>Dikarya</taxon>
        <taxon>Basidiomycota</taxon>
        <taxon>Agaricomycotina</taxon>
        <taxon>Agaricomycetes</taxon>
        <taxon>Agaricomycetidae</taxon>
        <taxon>Boletales</taxon>
        <taxon>Suillineae</taxon>
        <taxon>Suillaceae</taxon>
        <taxon>Suillus</taxon>
    </lineage>
</organism>
<keyword evidence="2" id="KW-1185">Reference proteome</keyword>
<dbReference type="AlphaFoldDB" id="A0AAD4DV51"/>
<evidence type="ECO:0008006" key="3">
    <source>
        <dbReference type="Google" id="ProtNLM"/>
    </source>
</evidence>
<evidence type="ECO:0000313" key="1">
    <source>
        <dbReference type="EMBL" id="KAG1894488.1"/>
    </source>
</evidence>
<evidence type="ECO:0000313" key="2">
    <source>
        <dbReference type="Proteomes" id="UP001195769"/>
    </source>
</evidence>
<reference evidence="1" key="1">
    <citation type="journal article" date="2020" name="New Phytol.">
        <title>Comparative genomics reveals dynamic genome evolution in host specialist ectomycorrhizal fungi.</title>
        <authorList>
            <person name="Lofgren L.A."/>
            <person name="Nguyen N.H."/>
            <person name="Vilgalys R."/>
            <person name="Ruytinx J."/>
            <person name="Liao H.L."/>
            <person name="Branco S."/>
            <person name="Kuo A."/>
            <person name="LaButti K."/>
            <person name="Lipzen A."/>
            <person name="Andreopoulos W."/>
            <person name="Pangilinan J."/>
            <person name="Riley R."/>
            <person name="Hundley H."/>
            <person name="Na H."/>
            <person name="Barry K."/>
            <person name="Grigoriev I.V."/>
            <person name="Stajich J.E."/>
            <person name="Kennedy P.G."/>
        </authorList>
    </citation>
    <scope>NUCLEOTIDE SEQUENCE</scope>
    <source>
        <strain evidence="1">FC203</strain>
    </source>
</reference>
<sequence>ALDKTTARPLTRDERDSLLKLNVSAIKSSTPLPGHVTLYEGMPVILRMRNLSTDLGITNGAQGIVRKIWTAVCPSGFTYASCVLVHFPESKVQLSHLPVGHYPIVPSMWKFTMTLGAIPAEQQKLHVTRYQIPIQPAFAVTAHSAQGKTLPQVLVN</sequence>
<dbReference type="GeneID" id="64667611"/>
<dbReference type="EMBL" id="JABBWK010000079">
    <property type="protein sequence ID" value="KAG1894488.1"/>
    <property type="molecule type" value="Genomic_DNA"/>
</dbReference>
<comment type="caution">
    <text evidence="1">The sequence shown here is derived from an EMBL/GenBank/DDBJ whole genome shotgun (WGS) entry which is preliminary data.</text>
</comment>
<name>A0AAD4DV51_9AGAM</name>
<dbReference type="SUPFAM" id="SSF52540">
    <property type="entry name" value="P-loop containing nucleoside triphosphate hydrolases"/>
    <property type="match status" value="1"/>
</dbReference>
<accession>A0AAD4DV51</accession>
<dbReference type="Proteomes" id="UP001195769">
    <property type="component" value="Unassembled WGS sequence"/>
</dbReference>
<protein>
    <recommendedName>
        <fullName evidence="3">DNA helicase</fullName>
    </recommendedName>
</protein>